<evidence type="ECO:0000313" key="2">
    <source>
        <dbReference type="Proteomes" id="UP000183832"/>
    </source>
</evidence>
<dbReference type="EMBL" id="CVRI01000022">
    <property type="protein sequence ID" value="CRK92053.1"/>
    <property type="molecule type" value="Genomic_DNA"/>
</dbReference>
<protein>
    <submittedName>
        <fullName evidence="1">CLUMA_CG005633, isoform A</fullName>
    </submittedName>
</protein>
<sequence>MLSYIYDQDYDDCDCEIEFLHLSEKFRTNHFKLLYENVPIQSTDIEQTRAKEGNIKSIFEKQFFKLCFIEFAVVVHNFFMLRKVHAEHKRGIKRVDKKIVCELKFIRRDFIGELRDGSLQKDRKLNLLREPPDVENEFIGFPFLCLCLVLSEI</sequence>
<accession>A0A1J1HVK7</accession>
<proteinExistence type="predicted"/>
<evidence type="ECO:0000313" key="1">
    <source>
        <dbReference type="EMBL" id="CRK92053.1"/>
    </source>
</evidence>
<dbReference type="Proteomes" id="UP000183832">
    <property type="component" value="Unassembled WGS sequence"/>
</dbReference>
<name>A0A1J1HVK7_9DIPT</name>
<gene>
    <name evidence="1" type="ORF">CLUMA_CG005633</name>
</gene>
<organism evidence="1 2">
    <name type="scientific">Clunio marinus</name>
    <dbReference type="NCBI Taxonomy" id="568069"/>
    <lineage>
        <taxon>Eukaryota</taxon>
        <taxon>Metazoa</taxon>
        <taxon>Ecdysozoa</taxon>
        <taxon>Arthropoda</taxon>
        <taxon>Hexapoda</taxon>
        <taxon>Insecta</taxon>
        <taxon>Pterygota</taxon>
        <taxon>Neoptera</taxon>
        <taxon>Endopterygota</taxon>
        <taxon>Diptera</taxon>
        <taxon>Nematocera</taxon>
        <taxon>Chironomoidea</taxon>
        <taxon>Chironomidae</taxon>
        <taxon>Clunio</taxon>
    </lineage>
</organism>
<keyword evidence="2" id="KW-1185">Reference proteome</keyword>
<reference evidence="1 2" key="1">
    <citation type="submission" date="2015-04" db="EMBL/GenBank/DDBJ databases">
        <authorList>
            <person name="Syromyatnikov M.Y."/>
            <person name="Popov V.N."/>
        </authorList>
    </citation>
    <scope>NUCLEOTIDE SEQUENCE [LARGE SCALE GENOMIC DNA]</scope>
</reference>
<dbReference type="AlphaFoldDB" id="A0A1J1HVK7"/>